<gene>
    <name evidence="2" type="ORF">PV383_46640</name>
</gene>
<accession>A0ABU4N7U8</accession>
<evidence type="ECO:0000313" key="3">
    <source>
        <dbReference type="Proteomes" id="UP001282474"/>
    </source>
</evidence>
<proteinExistence type="predicted"/>
<sequence length="154" mass="15400">MNKATKRILAIAAGVVLPVGGLAGTATASSASDSVKNTAYVSTAAPAGDNAITAAPPGCTATNVCFWNGTNYSDGPGRLSGSNSNWTAFSHSSCPTGTWNDCASSVYNNGTSCSANLWTTANYGGSRLTLGIGSGQTALSSTMNNAISSNNWSC</sequence>
<reference evidence="2 3" key="1">
    <citation type="journal article" date="2023" name="Microb. Genom.">
        <title>Mesoterricola silvestris gen. nov., sp. nov., Mesoterricola sediminis sp. nov., Geothrix oryzae sp. nov., Geothrix edaphica sp. nov., Geothrix rubra sp. nov., and Geothrix limicola sp. nov., six novel members of Acidobacteriota isolated from soils.</title>
        <authorList>
            <person name="Weisberg A.J."/>
            <person name="Pearce E."/>
            <person name="Kramer C.G."/>
            <person name="Chang J.H."/>
            <person name="Clarke C.R."/>
        </authorList>
    </citation>
    <scope>NUCLEOTIDE SEQUENCE [LARGE SCALE GENOMIC DNA]</scope>
    <source>
        <strain evidence="2 3">NE20-4-1</strain>
    </source>
</reference>
<feature type="chain" id="PRO_5047376487" evidence="1">
    <location>
        <begin position="29"/>
        <end position="154"/>
    </location>
</feature>
<feature type="signal peptide" evidence="1">
    <location>
        <begin position="1"/>
        <end position="28"/>
    </location>
</feature>
<dbReference type="Gene3D" id="2.60.20.10">
    <property type="entry name" value="Crystallins"/>
    <property type="match status" value="1"/>
</dbReference>
<evidence type="ECO:0000256" key="1">
    <source>
        <dbReference type="SAM" id="SignalP"/>
    </source>
</evidence>
<protein>
    <submittedName>
        <fullName evidence="2">Peptidase inhibitor family I36 protein</fullName>
    </submittedName>
</protein>
<keyword evidence="3" id="KW-1185">Reference proteome</keyword>
<dbReference type="Pfam" id="PF03995">
    <property type="entry name" value="Inhibitor_I36"/>
    <property type="match status" value="1"/>
</dbReference>
<dbReference type="EMBL" id="JARAWJ010000093">
    <property type="protein sequence ID" value="MDX3044585.1"/>
    <property type="molecule type" value="Genomic_DNA"/>
</dbReference>
<comment type="caution">
    <text evidence="2">The sequence shown here is derived from an EMBL/GenBank/DDBJ whole genome shotgun (WGS) entry which is preliminary data.</text>
</comment>
<dbReference type="Proteomes" id="UP001282474">
    <property type="component" value="Unassembled WGS sequence"/>
</dbReference>
<evidence type="ECO:0000313" key="2">
    <source>
        <dbReference type="EMBL" id="MDX3044585.1"/>
    </source>
</evidence>
<name>A0ABU4N7U8_9ACTN</name>
<dbReference type="RefSeq" id="WP_045562490.1">
    <property type="nucleotide sequence ID" value="NZ_JABXWF010000011.1"/>
</dbReference>
<organism evidence="2 3">
    <name type="scientific">Streptomyces caniscabiei</name>
    <dbReference type="NCBI Taxonomy" id="2746961"/>
    <lineage>
        <taxon>Bacteria</taxon>
        <taxon>Bacillati</taxon>
        <taxon>Actinomycetota</taxon>
        <taxon>Actinomycetes</taxon>
        <taxon>Kitasatosporales</taxon>
        <taxon>Streptomycetaceae</taxon>
        <taxon>Streptomyces</taxon>
    </lineage>
</organism>
<keyword evidence="1" id="KW-0732">Signal</keyword>